<keyword evidence="3" id="KW-1185">Reference proteome</keyword>
<name>A0ABN8UBU9_9BACL</name>
<comment type="caution">
    <text evidence="2">The sequence shown here is derived from an EMBL/GenBank/DDBJ whole genome shotgun (WGS) entry which is preliminary data.</text>
</comment>
<evidence type="ECO:0000313" key="2">
    <source>
        <dbReference type="EMBL" id="CAH8248618.1"/>
    </source>
</evidence>
<reference evidence="2" key="1">
    <citation type="submission" date="2022-06" db="EMBL/GenBank/DDBJ databases">
        <authorList>
            <person name="Dietemann V."/>
            <person name="Ory F."/>
            <person name="Dainat B."/>
            <person name="Oberhansli S."/>
        </authorList>
    </citation>
    <scope>NUCLEOTIDE SEQUENCE</scope>
    <source>
        <strain evidence="2">Ena-SAMPLE-TAB-26-04-2022-14:26:32:270-5432</strain>
    </source>
</reference>
<accession>A0ABN8UBU9</accession>
<dbReference type="NCBIfam" id="NF047498">
    <property type="entry name" value="LIC_12616_fam"/>
    <property type="match status" value="1"/>
</dbReference>
<organism evidence="2 3">
    <name type="scientific">Paenibacillus melissococcoides</name>
    <dbReference type="NCBI Taxonomy" id="2912268"/>
    <lineage>
        <taxon>Bacteria</taxon>
        <taxon>Bacillati</taxon>
        <taxon>Bacillota</taxon>
        <taxon>Bacilli</taxon>
        <taxon>Bacillales</taxon>
        <taxon>Paenibacillaceae</taxon>
        <taxon>Paenibacillus</taxon>
    </lineage>
</organism>
<dbReference type="EMBL" id="CALYLO010000012">
    <property type="protein sequence ID" value="CAH8248618.1"/>
    <property type="molecule type" value="Genomic_DNA"/>
</dbReference>
<proteinExistence type="predicted"/>
<evidence type="ECO:0000259" key="1">
    <source>
        <dbReference type="Pfam" id="PF23961"/>
    </source>
</evidence>
<sequence length="163" mass="18474">MIDHQKIKAAFVGQLHKHLGLPVIMTDQAAPQPSYPFIGFTFVAPYVDKSPYGNHFIQDEHRIEKLAAVTISITCYAKSSQDGYRISGQARDWFQGIGRNLLKDAGIVVVKLEATTARDTLLTYDYERRIGFDVHMRMVDVIEYDEDMIEKIKMKSSGMMSSP</sequence>
<evidence type="ECO:0000313" key="3">
    <source>
        <dbReference type="Proteomes" id="UP001154322"/>
    </source>
</evidence>
<feature type="domain" description="Phage neck terminator protein gp12-like" evidence="1">
    <location>
        <begin position="14"/>
        <end position="153"/>
    </location>
</feature>
<dbReference type="Proteomes" id="UP001154322">
    <property type="component" value="Unassembled WGS sequence"/>
</dbReference>
<dbReference type="Pfam" id="PF23961">
    <property type="entry name" value="Phage_tail_terminator_9"/>
    <property type="match status" value="1"/>
</dbReference>
<dbReference type="InterPro" id="IPR057087">
    <property type="entry name" value="Gp12-like"/>
</dbReference>
<dbReference type="RefSeq" id="WP_261945024.1">
    <property type="nucleotide sequence ID" value="NZ_AP031286.1"/>
</dbReference>
<gene>
    <name evidence="2" type="ORF">WJ0W_005802</name>
</gene>
<protein>
    <recommendedName>
        <fullName evidence="1">Phage neck terminator protein gp12-like domain-containing protein</fullName>
    </recommendedName>
</protein>